<dbReference type="EMBL" id="JAVDSG010000001">
    <property type="protein sequence ID" value="MDR6594696.1"/>
    <property type="molecule type" value="Genomic_DNA"/>
</dbReference>
<evidence type="ECO:0000259" key="6">
    <source>
        <dbReference type="PROSITE" id="PS50977"/>
    </source>
</evidence>
<evidence type="ECO:0000256" key="5">
    <source>
        <dbReference type="SAM" id="MobiDB-lite"/>
    </source>
</evidence>
<dbReference type="RefSeq" id="WP_310307715.1">
    <property type="nucleotide sequence ID" value="NZ_BAAAXB010000001.1"/>
</dbReference>
<dbReference type="SUPFAM" id="SSF46689">
    <property type="entry name" value="Homeodomain-like"/>
    <property type="match status" value="1"/>
</dbReference>
<gene>
    <name evidence="7" type="ORF">J2S66_003080</name>
</gene>
<organism evidence="7 8">
    <name type="scientific">Saccharothrix longispora</name>
    <dbReference type="NCBI Taxonomy" id="33920"/>
    <lineage>
        <taxon>Bacteria</taxon>
        <taxon>Bacillati</taxon>
        <taxon>Actinomycetota</taxon>
        <taxon>Actinomycetes</taxon>
        <taxon>Pseudonocardiales</taxon>
        <taxon>Pseudonocardiaceae</taxon>
        <taxon>Saccharothrix</taxon>
    </lineage>
</organism>
<name>A0ABU1PW81_9PSEU</name>
<evidence type="ECO:0000256" key="1">
    <source>
        <dbReference type="ARBA" id="ARBA00023015"/>
    </source>
</evidence>
<comment type="caution">
    <text evidence="7">The sequence shown here is derived from an EMBL/GenBank/DDBJ whole genome shotgun (WGS) entry which is preliminary data.</text>
</comment>
<evidence type="ECO:0000256" key="4">
    <source>
        <dbReference type="PROSITE-ProRule" id="PRU00335"/>
    </source>
</evidence>
<feature type="DNA-binding region" description="H-T-H motif" evidence="4">
    <location>
        <begin position="39"/>
        <end position="58"/>
    </location>
</feature>
<protein>
    <submittedName>
        <fullName evidence="7">AcrR family transcriptional regulator</fullName>
    </submittedName>
</protein>
<keyword evidence="3" id="KW-0804">Transcription</keyword>
<dbReference type="InterPro" id="IPR049445">
    <property type="entry name" value="TetR_SbtR-like_C"/>
</dbReference>
<evidence type="ECO:0000313" key="7">
    <source>
        <dbReference type="EMBL" id="MDR6594696.1"/>
    </source>
</evidence>
<evidence type="ECO:0000256" key="2">
    <source>
        <dbReference type="ARBA" id="ARBA00023125"/>
    </source>
</evidence>
<dbReference type="InterPro" id="IPR001647">
    <property type="entry name" value="HTH_TetR"/>
</dbReference>
<evidence type="ECO:0000313" key="8">
    <source>
        <dbReference type="Proteomes" id="UP001268819"/>
    </source>
</evidence>
<evidence type="ECO:0000256" key="3">
    <source>
        <dbReference type="ARBA" id="ARBA00023163"/>
    </source>
</evidence>
<feature type="compositionally biased region" description="Gly residues" evidence="5">
    <location>
        <begin position="201"/>
        <end position="211"/>
    </location>
</feature>
<feature type="domain" description="HTH tetR-type" evidence="6">
    <location>
        <begin position="17"/>
        <end position="76"/>
    </location>
</feature>
<keyword evidence="2 4" id="KW-0238">DNA-binding</keyword>
<dbReference type="InterPro" id="IPR009057">
    <property type="entry name" value="Homeodomain-like_sf"/>
</dbReference>
<dbReference type="PANTHER" id="PTHR30055:SF234">
    <property type="entry name" value="HTH-TYPE TRANSCRIPTIONAL REGULATOR BETI"/>
    <property type="match status" value="1"/>
</dbReference>
<dbReference type="Gene3D" id="1.10.357.10">
    <property type="entry name" value="Tetracycline Repressor, domain 2"/>
    <property type="match status" value="1"/>
</dbReference>
<reference evidence="7 8" key="1">
    <citation type="submission" date="2023-07" db="EMBL/GenBank/DDBJ databases">
        <title>Sequencing the genomes of 1000 actinobacteria strains.</title>
        <authorList>
            <person name="Klenk H.-P."/>
        </authorList>
    </citation>
    <scope>NUCLEOTIDE SEQUENCE [LARGE SCALE GENOMIC DNA]</scope>
    <source>
        <strain evidence="7 8">DSM 43749</strain>
    </source>
</reference>
<dbReference type="InterPro" id="IPR050109">
    <property type="entry name" value="HTH-type_TetR-like_transc_reg"/>
</dbReference>
<keyword evidence="8" id="KW-1185">Reference proteome</keyword>
<feature type="region of interest" description="Disordered" evidence="5">
    <location>
        <begin position="196"/>
        <end position="229"/>
    </location>
</feature>
<keyword evidence="1" id="KW-0805">Transcription regulation</keyword>
<dbReference type="Pfam" id="PF00440">
    <property type="entry name" value="TetR_N"/>
    <property type="match status" value="1"/>
</dbReference>
<dbReference type="Proteomes" id="UP001268819">
    <property type="component" value="Unassembled WGS sequence"/>
</dbReference>
<proteinExistence type="predicted"/>
<dbReference type="InterPro" id="IPR036271">
    <property type="entry name" value="Tet_transcr_reg_TetR-rel_C_sf"/>
</dbReference>
<dbReference type="PANTHER" id="PTHR30055">
    <property type="entry name" value="HTH-TYPE TRANSCRIPTIONAL REGULATOR RUTR"/>
    <property type="match status" value="1"/>
</dbReference>
<sequence>MAGKAERGAARSRTDAVRNQRLLVEAAGRAFARSGLQVPVSAVVDEVGLGKGTAFRCFRTKEDLVAAVVAARLSELAAGTAPPAGGESPAAALLRFLERYVELLVADRGVAEALGDQVRAHPEIRAAMTAVVEAVDSVVGPAREAGRLRAGVTAVDVVVLAGAVAGTARQLGALGPDAWRRYLRVVVDGLRPGDGLPAGELPGGEPVGGELPGPAPTAADLDTAMRSAR</sequence>
<dbReference type="Pfam" id="PF21597">
    <property type="entry name" value="TetR_C_43"/>
    <property type="match status" value="1"/>
</dbReference>
<dbReference type="PROSITE" id="PS50977">
    <property type="entry name" value="HTH_TETR_2"/>
    <property type="match status" value="1"/>
</dbReference>
<accession>A0ABU1PW81</accession>
<dbReference type="SUPFAM" id="SSF48498">
    <property type="entry name" value="Tetracyclin repressor-like, C-terminal domain"/>
    <property type="match status" value="1"/>
</dbReference>